<name>L9KW51_TUPCH</name>
<organism evidence="2 3">
    <name type="scientific">Tupaia chinensis</name>
    <name type="common">Chinese tree shrew</name>
    <name type="synonym">Tupaia belangeri chinensis</name>
    <dbReference type="NCBI Taxonomy" id="246437"/>
    <lineage>
        <taxon>Eukaryota</taxon>
        <taxon>Metazoa</taxon>
        <taxon>Chordata</taxon>
        <taxon>Craniata</taxon>
        <taxon>Vertebrata</taxon>
        <taxon>Euteleostomi</taxon>
        <taxon>Mammalia</taxon>
        <taxon>Eutheria</taxon>
        <taxon>Euarchontoglires</taxon>
        <taxon>Scandentia</taxon>
        <taxon>Tupaiidae</taxon>
        <taxon>Tupaia</taxon>
    </lineage>
</organism>
<reference evidence="3" key="2">
    <citation type="journal article" date="2013" name="Nat. Commun.">
        <title>Genome of the Chinese tree shrew.</title>
        <authorList>
            <person name="Fan Y."/>
            <person name="Huang Z.Y."/>
            <person name="Cao C.C."/>
            <person name="Chen C.S."/>
            <person name="Chen Y.X."/>
            <person name="Fan D.D."/>
            <person name="He J."/>
            <person name="Hou H.L."/>
            <person name="Hu L."/>
            <person name="Hu X.T."/>
            <person name="Jiang X.T."/>
            <person name="Lai R."/>
            <person name="Lang Y.S."/>
            <person name="Liang B."/>
            <person name="Liao S.G."/>
            <person name="Mu D."/>
            <person name="Ma Y.Y."/>
            <person name="Niu Y.Y."/>
            <person name="Sun X.Q."/>
            <person name="Xia J.Q."/>
            <person name="Xiao J."/>
            <person name="Xiong Z.Q."/>
            <person name="Xu L."/>
            <person name="Yang L."/>
            <person name="Zhang Y."/>
            <person name="Zhao W."/>
            <person name="Zhao X.D."/>
            <person name="Zheng Y.T."/>
            <person name="Zhou J.M."/>
            <person name="Zhu Y.B."/>
            <person name="Zhang G.J."/>
            <person name="Wang J."/>
            <person name="Yao Y.G."/>
        </authorList>
    </citation>
    <scope>NUCLEOTIDE SEQUENCE [LARGE SCALE GENOMIC DNA]</scope>
</reference>
<evidence type="ECO:0000313" key="2">
    <source>
        <dbReference type="EMBL" id="ELW66714.1"/>
    </source>
</evidence>
<dbReference type="InParanoid" id="L9KW51"/>
<proteinExistence type="predicted"/>
<evidence type="ECO:0000256" key="1">
    <source>
        <dbReference type="SAM" id="MobiDB-lite"/>
    </source>
</evidence>
<dbReference type="Proteomes" id="UP000011518">
    <property type="component" value="Unassembled WGS sequence"/>
</dbReference>
<keyword evidence="3" id="KW-1185">Reference proteome</keyword>
<gene>
    <name evidence="2" type="ORF">TREES_T100006458</name>
</gene>
<feature type="compositionally biased region" description="Gly residues" evidence="1">
    <location>
        <begin position="47"/>
        <end position="56"/>
    </location>
</feature>
<protein>
    <submittedName>
        <fullName evidence="2">Uncharacterized protein</fullName>
    </submittedName>
</protein>
<dbReference type="EMBL" id="KB320639">
    <property type="protein sequence ID" value="ELW66714.1"/>
    <property type="molecule type" value="Genomic_DNA"/>
</dbReference>
<accession>L9KW51</accession>
<dbReference type="AlphaFoldDB" id="L9KW51"/>
<evidence type="ECO:0000313" key="3">
    <source>
        <dbReference type="Proteomes" id="UP000011518"/>
    </source>
</evidence>
<reference evidence="3" key="1">
    <citation type="submission" date="2012-07" db="EMBL/GenBank/DDBJ databases">
        <title>Genome of the Chinese tree shrew, a rising model animal genetically related to primates.</title>
        <authorList>
            <person name="Zhang G."/>
            <person name="Fan Y."/>
            <person name="Yao Y."/>
            <person name="Huang Z."/>
        </authorList>
    </citation>
    <scope>NUCLEOTIDE SEQUENCE [LARGE SCALE GENOMIC DNA]</scope>
</reference>
<feature type="region of interest" description="Disordered" evidence="1">
    <location>
        <begin position="44"/>
        <end position="89"/>
    </location>
</feature>
<sequence>MDTPPNPVVAAPQRRWLRLHSLHTSCLVPHFPRFRLSVDVGQEAATGWGGGGGTHGQNGRAHGTEDKGGRGPGRKPVTVPEPDKAPDIRGEGLLLDSMAQQPGGVLTAQAVGAWHPSLSWKPAR</sequence>